<dbReference type="Proteomes" id="UP001156905">
    <property type="component" value="Unassembled WGS sequence"/>
</dbReference>
<proteinExistence type="predicted"/>
<dbReference type="RefSeq" id="WP_284268818.1">
    <property type="nucleotide sequence ID" value="NZ_BSOW01000015.1"/>
</dbReference>
<keyword evidence="2" id="KW-1185">Reference proteome</keyword>
<reference evidence="2" key="1">
    <citation type="journal article" date="2019" name="Int. J. Syst. Evol. Microbiol.">
        <title>The Global Catalogue of Microorganisms (GCM) 10K type strain sequencing project: providing services to taxonomists for standard genome sequencing and annotation.</title>
        <authorList>
            <consortium name="The Broad Institute Genomics Platform"/>
            <consortium name="The Broad Institute Genome Sequencing Center for Infectious Disease"/>
            <person name="Wu L."/>
            <person name="Ma J."/>
        </authorList>
    </citation>
    <scope>NUCLEOTIDE SEQUENCE [LARGE SCALE GENOMIC DNA]</scope>
    <source>
        <strain evidence="2">NBRC 102520</strain>
    </source>
</reference>
<organism evidence="1 2">
    <name type="scientific">Bradyrhizobium iriomotense</name>
    <dbReference type="NCBI Taxonomy" id="441950"/>
    <lineage>
        <taxon>Bacteria</taxon>
        <taxon>Pseudomonadati</taxon>
        <taxon>Pseudomonadota</taxon>
        <taxon>Alphaproteobacteria</taxon>
        <taxon>Hyphomicrobiales</taxon>
        <taxon>Nitrobacteraceae</taxon>
        <taxon>Bradyrhizobium</taxon>
    </lineage>
</organism>
<gene>
    <name evidence="1" type="ORF">GCM10007857_44670</name>
</gene>
<evidence type="ECO:0000313" key="1">
    <source>
        <dbReference type="EMBL" id="GLR87756.1"/>
    </source>
</evidence>
<sequence length="78" mass="8604">MAHVYGGRWEVTSRLSWNALVELSSRSVPEPVRREFERKIIAGRRVGAPEIRRARPAAQRAPAAVERSAAANGGVIVR</sequence>
<comment type="caution">
    <text evidence="1">The sequence shown here is derived from an EMBL/GenBank/DDBJ whole genome shotgun (WGS) entry which is preliminary data.</text>
</comment>
<evidence type="ECO:0000313" key="2">
    <source>
        <dbReference type="Proteomes" id="UP001156905"/>
    </source>
</evidence>
<accession>A0ABQ6B552</accession>
<dbReference type="EMBL" id="BSOW01000015">
    <property type="protein sequence ID" value="GLR87756.1"/>
    <property type="molecule type" value="Genomic_DNA"/>
</dbReference>
<name>A0ABQ6B552_9BRAD</name>
<protein>
    <submittedName>
        <fullName evidence="1">Uncharacterized protein</fullName>
    </submittedName>
</protein>